<reference evidence="1" key="2">
    <citation type="submission" date="2020-06" db="EMBL/GenBank/DDBJ databases">
        <title>Helianthus annuus Genome sequencing and assembly Release 2.</title>
        <authorList>
            <person name="Gouzy J."/>
            <person name="Langlade N."/>
            <person name="Munos S."/>
        </authorList>
    </citation>
    <scope>NUCLEOTIDE SEQUENCE</scope>
    <source>
        <tissue evidence="1">Leaves</tissue>
    </source>
</reference>
<keyword evidence="2" id="KW-1185">Reference proteome</keyword>
<accession>A0A9K3N7C0</accession>
<evidence type="ECO:0000313" key="2">
    <source>
        <dbReference type="Proteomes" id="UP000215914"/>
    </source>
</evidence>
<evidence type="ECO:0000313" key="1">
    <source>
        <dbReference type="EMBL" id="KAF5789742.1"/>
    </source>
</evidence>
<comment type="caution">
    <text evidence="1">The sequence shown here is derived from an EMBL/GenBank/DDBJ whole genome shotgun (WGS) entry which is preliminary data.</text>
</comment>
<sequence length="57" mass="6532">MPDLRGLCHTTVFRYVCKGQMHTYECRDIICKPEHHCSFAFDVSERPALATGVPLLH</sequence>
<dbReference type="EMBL" id="MNCJ02000324">
    <property type="protein sequence ID" value="KAF5789742.1"/>
    <property type="molecule type" value="Genomic_DNA"/>
</dbReference>
<proteinExistence type="predicted"/>
<reference evidence="1" key="1">
    <citation type="journal article" date="2017" name="Nature">
        <title>The sunflower genome provides insights into oil metabolism, flowering and Asterid evolution.</title>
        <authorList>
            <person name="Badouin H."/>
            <person name="Gouzy J."/>
            <person name="Grassa C.J."/>
            <person name="Murat F."/>
            <person name="Staton S.E."/>
            <person name="Cottret L."/>
            <person name="Lelandais-Briere C."/>
            <person name="Owens G.L."/>
            <person name="Carrere S."/>
            <person name="Mayjonade B."/>
            <person name="Legrand L."/>
            <person name="Gill N."/>
            <person name="Kane N.C."/>
            <person name="Bowers J.E."/>
            <person name="Hubner S."/>
            <person name="Bellec A."/>
            <person name="Berard A."/>
            <person name="Berges H."/>
            <person name="Blanchet N."/>
            <person name="Boniface M.C."/>
            <person name="Brunel D."/>
            <person name="Catrice O."/>
            <person name="Chaidir N."/>
            <person name="Claudel C."/>
            <person name="Donnadieu C."/>
            <person name="Faraut T."/>
            <person name="Fievet G."/>
            <person name="Helmstetter N."/>
            <person name="King M."/>
            <person name="Knapp S.J."/>
            <person name="Lai Z."/>
            <person name="Le Paslier M.C."/>
            <person name="Lippi Y."/>
            <person name="Lorenzon L."/>
            <person name="Mandel J.R."/>
            <person name="Marage G."/>
            <person name="Marchand G."/>
            <person name="Marquand E."/>
            <person name="Bret-Mestries E."/>
            <person name="Morien E."/>
            <person name="Nambeesan S."/>
            <person name="Nguyen T."/>
            <person name="Pegot-Espagnet P."/>
            <person name="Pouilly N."/>
            <person name="Raftis F."/>
            <person name="Sallet E."/>
            <person name="Schiex T."/>
            <person name="Thomas J."/>
            <person name="Vandecasteele C."/>
            <person name="Vares D."/>
            <person name="Vear F."/>
            <person name="Vautrin S."/>
            <person name="Crespi M."/>
            <person name="Mangin B."/>
            <person name="Burke J.M."/>
            <person name="Salse J."/>
            <person name="Munos S."/>
            <person name="Vincourt P."/>
            <person name="Rieseberg L.H."/>
            <person name="Langlade N.B."/>
        </authorList>
    </citation>
    <scope>NUCLEOTIDE SEQUENCE</scope>
    <source>
        <tissue evidence="1">Leaves</tissue>
    </source>
</reference>
<name>A0A9K3N7C0_HELAN</name>
<dbReference type="AlphaFoldDB" id="A0A9K3N7C0"/>
<gene>
    <name evidence="1" type="ORF">HanXRQr2_Chr09g0374861</name>
</gene>
<protein>
    <submittedName>
        <fullName evidence="1">Uncharacterized protein</fullName>
    </submittedName>
</protein>
<organism evidence="1 2">
    <name type="scientific">Helianthus annuus</name>
    <name type="common">Common sunflower</name>
    <dbReference type="NCBI Taxonomy" id="4232"/>
    <lineage>
        <taxon>Eukaryota</taxon>
        <taxon>Viridiplantae</taxon>
        <taxon>Streptophyta</taxon>
        <taxon>Embryophyta</taxon>
        <taxon>Tracheophyta</taxon>
        <taxon>Spermatophyta</taxon>
        <taxon>Magnoliopsida</taxon>
        <taxon>eudicotyledons</taxon>
        <taxon>Gunneridae</taxon>
        <taxon>Pentapetalae</taxon>
        <taxon>asterids</taxon>
        <taxon>campanulids</taxon>
        <taxon>Asterales</taxon>
        <taxon>Asteraceae</taxon>
        <taxon>Asteroideae</taxon>
        <taxon>Heliantheae alliance</taxon>
        <taxon>Heliantheae</taxon>
        <taxon>Helianthus</taxon>
    </lineage>
</organism>
<dbReference type="Proteomes" id="UP000215914">
    <property type="component" value="Unassembled WGS sequence"/>
</dbReference>
<dbReference type="Gramene" id="mRNA:HanXRQr2_Chr09g0374861">
    <property type="protein sequence ID" value="CDS:HanXRQr2_Chr09g0374861.1"/>
    <property type="gene ID" value="HanXRQr2_Chr09g0374861"/>
</dbReference>